<dbReference type="InterPro" id="IPR050796">
    <property type="entry name" value="SCF_F-box_component"/>
</dbReference>
<dbReference type="AlphaFoldDB" id="A0A0D9WJZ0"/>
<feature type="signal peptide" evidence="1">
    <location>
        <begin position="1"/>
        <end position="20"/>
    </location>
</feature>
<dbReference type="EnsemblPlants" id="LPERR05G22080.1">
    <property type="protein sequence ID" value="LPERR05G22080.1"/>
    <property type="gene ID" value="LPERR05G22080"/>
</dbReference>
<dbReference type="PANTHER" id="PTHR31672">
    <property type="entry name" value="BNACNNG10540D PROTEIN"/>
    <property type="match status" value="1"/>
</dbReference>
<organism evidence="2 3">
    <name type="scientific">Leersia perrieri</name>
    <dbReference type="NCBI Taxonomy" id="77586"/>
    <lineage>
        <taxon>Eukaryota</taxon>
        <taxon>Viridiplantae</taxon>
        <taxon>Streptophyta</taxon>
        <taxon>Embryophyta</taxon>
        <taxon>Tracheophyta</taxon>
        <taxon>Spermatophyta</taxon>
        <taxon>Magnoliopsida</taxon>
        <taxon>Liliopsida</taxon>
        <taxon>Poales</taxon>
        <taxon>Poaceae</taxon>
        <taxon>BOP clade</taxon>
        <taxon>Oryzoideae</taxon>
        <taxon>Oryzeae</taxon>
        <taxon>Oryzinae</taxon>
        <taxon>Leersia</taxon>
    </lineage>
</organism>
<sequence>MWAFIAACHGLTLLFQPISSEYYVCDLSTGDHIALPPCAPAAKPDGRSAVHARSSTGLGFGDGEHKVVRLYESLEDGQPRCEMYSLVSGAGGGWRPLPAAAAAESTKYLDTRPPVFLDGSFYWLMDASRLGARESSTTLRSRERSILSLAVATQHFTWIGMPESLAREACHLDELDGALCAVVDYRLVTEEYELWTWTTTSPSWSLRCRISLPTLTPQMRRELGLGFRLLPLCTSPVDGKILLATSRHKVYAYDAGTNSVEMVFSMHHFVDVPPEPMLTLNVGLHGGGGGGEESSVVVGRSGEEGRRRLEIRMGNGGGVVERREGRPDGHILNINLTPQANLCDNANGHSDIARVLLRVNLNVVDVTRIDNYEHNFSNNPLYPYLNMCDCFCAS</sequence>
<accession>A0A0D9WJZ0</accession>
<proteinExistence type="predicted"/>
<dbReference type="Gramene" id="LPERR05G22080.1">
    <property type="protein sequence ID" value="LPERR05G22080.1"/>
    <property type="gene ID" value="LPERR05G22080"/>
</dbReference>
<evidence type="ECO:0000313" key="2">
    <source>
        <dbReference type="EnsemblPlants" id="LPERR05G22080.1"/>
    </source>
</evidence>
<dbReference type="PANTHER" id="PTHR31672:SF13">
    <property type="entry name" value="F-BOX PROTEIN CPR30-LIKE"/>
    <property type="match status" value="1"/>
</dbReference>
<reference evidence="2" key="3">
    <citation type="submission" date="2015-04" db="UniProtKB">
        <authorList>
            <consortium name="EnsemblPlants"/>
        </authorList>
    </citation>
    <scope>IDENTIFICATION</scope>
</reference>
<keyword evidence="3" id="KW-1185">Reference proteome</keyword>
<protein>
    <recommendedName>
        <fullName evidence="4">F-box associated domain-containing protein</fullName>
    </recommendedName>
</protein>
<feature type="chain" id="PRO_5002349239" description="F-box associated domain-containing protein" evidence="1">
    <location>
        <begin position="21"/>
        <end position="394"/>
    </location>
</feature>
<dbReference type="STRING" id="77586.A0A0D9WJZ0"/>
<evidence type="ECO:0000256" key="1">
    <source>
        <dbReference type="SAM" id="SignalP"/>
    </source>
</evidence>
<name>A0A0D9WJZ0_9ORYZ</name>
<dbReference type="Proteomes" id="UP000032180">
    <property type="component" value="Chromosome 5"/>
</dbReference>
<evidence type="ECO:0000313" key="3">
    <source>
        <dbReference type="Proteomes" id="UP000032180"/>
    </source>
</evidence>
<keyword evidence="1" id="KW-0732">Signal</keyword>
<reference evidence="2 3" key="1">
    <citation type="submission" date="2012-08" db="EMBL/GenBank/DDBJ databases">
        <title>Oryza genome evolution.</title>
        <authorList>
            <person name="Wing R.A."/>
        </authorList>
    </citation>
    <scope>NUCLEOTIDE SEQUENCE</scope>
</reference>
<dbReference type="eggNOG" id="ENOG502SX3T">
    <property type="taxonomic scope" value="Eukaryota"/>
</dbReference>
<evidence type="ECO:0008006" key="4">
    <source>
        <dbReference type="Google" id="ProtNLM"/>
    </source>
</evidence>
<dbReference type="HOGENOM" id="CLU_700886_0_0_1"/>
<reference evidence="3" key="2">
    <citation type="submission" date="2013-12" db="EMBL/GenBank/DDBJ databases">
        <authorList>
            <person name="Yu Y."/>
            <person name="Lee S."/>
            <person name="de Baynast K."/>
            <person name="Wissotski M."/>
            <person name="Liu L."/>
            <person name="Talag J."/>
            <person name="Goicoechea J."/>
            <person name="Angelova A."/>
            <person name="Jetty R."/>
            <person name="Kudrna D."/>
            <person name="Golser W."/>
            <person name="Rivera L."/>
            <person name="Zhang J."/>
            <person name="Wing R."/>
        </authorList>
    </citation>
    <scope>NUCLEOTIDE SEQUENCE</scope>
</reference>